<evidence type="ECO:0000256" key="1">
    <source>
        <dbReference type="SAM" id="SignalP"/>
    </source>
</evidence>
<dbReference type="Pfam" id="PF13628">
    <property type="entry name" value="DUF4142"/>
    <property type="match status" value="1"/>
</dbReference>
<name>A0A5C1I7E3_9SPHI</name>
<dbReference type="InterPro" id="IPR012347">
    <property type="entry name" value="Ferritin-like"/>
</dbReference>
<organism evidence="3 4">
    <name type="scientific">Mucilaginibacter rubeus</name>
    <dbReference type="NCBI Taxonomy" id="2027860"/>
    <lineage>
        <taxon>Bacteria</taxon>
        <taxon>Pseudomonadati</taxon>
        <taxon>Bacteroidota</taxon>
        <taxon>Sphingobacteriia</taxon>
        <taxon>Sphingobacteriales</taxon>
        <taxon>Sphingobacteriaceae</taxon>
        <taxon>Mucilaginibacter</taxon>
    </lineage>
</organism>
<feature type="signal peptide" evidence="1">
    <location>
        <begin position="1"/>
        <end position="19"/>
    </location>
</feature>
<keyword evidence="1" id="KW-0732">Signal</keyword>
<dbReference type="EMBL" id="CP043450">
    <property type="protein sequence ID" value="QEM13300.1"/>
    <property type="molecule type" value="Genomic_DNA"/>
</dbReference>
<reference evidence="3" key="1">
    <citation type="submission" date="2019-08" db="EMBL/GenBank/DDBJ databases">
        <title>Comparative genome analysis confer to the adaptation heavy metal polluted environment.</title>
        <authorList>
            <person name="Li Y."/>
        </authorList>
    </citation>
    <scope>NUCLEOTIDE SEQUENCE [LARGE SCALE GENOMIC DNA]</scope>
    <source>
        <strain evidence="3">P1</strain>
    </source>
</reference>
<dbReference type="PROSITE" id="PS51257">
    <property type="entry name" value="PROKAR_LIPOPROTEIN"/>
    <property type="match status" value="1"/>
</dbReference>
<evidence type="ECO:0000313" key="3">
    <source>
        <dbReference type="EMBL" id="QEM13300.1"/>
    </source>
</evidence>
<dbReference type="InterPro" id="IPR025419">
    <property type="entry name" value="DUF4142"/>
</dbReference>
<evidence type="ECO:0000313" key="4">
    <source>
        <dbReference type="Proteomes" id="UP000251402"/>
    </source>
</evidence>
<proteinExistence type="predicted"/>
<sequence>MKKLSLIAMMALAALSFQACNGGAKNGAADSSAAVKDTADSANKVKDTTTTGATGIAVTADDAKFATGAANAGLAEVAIGQLASEKATNAKVKDFAKMMVTDHTKANDELMALAKTKNISLPTEPDADHQKKKTELAAKSGADFDKAYVDAMVDGHKKVASMFEDASKNCKDPDLKAWAAKTLPTIQHHLAEIEAIQKGMK</sequence>
<dbReference type="Gene3D" id="1.20.1260.10">
    <property type="match status" value="1"/>
</dbReference>
<dbReference type="KEGG" id="mrub:DEO27_025915"/>
<dbReference type="AlphaFoldDB" id="A0A5C1I7E3"/>
<dbReference type="PANTHER" id="PTHR38593">
    <property type="entry name" value="BLR2558 PROTEIN"/>
    <property type="match status" value="1"/>
</dbReference>
<keyword evidence="4" id="KW-1185">Reference proteome</keyword>
<feature type="domain" description="DUF4142" evidence="2">
    <location>
        <begin position="61"/>
        <end position="196"/>
    </location>
</feature>
<dbReference type="OrthoDB" id="883203at2"/>
<feature type="chain" id="PRO_5022979812" evidence="1">
    <location>
        <begin position="20"/>
        <end position="201"/>
    </location>
</feature>
<protein>
    <submittedName>
        <fullName evidence="3">DUF4142 domain-containing protein</fullName>
    </submittedName>
</protein>
<dbReference type="PANTHER" id="PTHR38593:SF1">
    <property type="entry name" value="BLR2558 PROTEIN"/>
    <property type="match status" value="1"/>
</dbReference>
<evidence type="ECO:0000259" key="2">
    <source>
        <dbReference type="Pfam" id="PF13628"/>
    </source>
</evidence>
<gene>
    <name evidence="3" type="ORF">DEO27_025915</name>
</gene>
<dbReference type="RefSeq" id="WP_112572740.1">
    <property type="nucleotide sequence ID" value="NZ_CP043450.1"/>
</dbReference>
<accession>A0A5C1I7E3</accession>
<dbReference type="Proteomes" id="UP000251402">
    <property type="component" value="Chromosome"/>
</dbReference>